<organism evidence="2 3">
    <name type="scientific">Aspergillus pseudoustus</name>
    <dbReference type="NCBI Taxonomy" id="1810923"/>
    <lineage>
        <taxon>Eukaryota</taxon>
        <taxon>Fungi</taxon>
        <taxon>Dikarya</taxon>
        <taxon>Ascomycota</taxon>
        <taxon>Pezizomycotina</taxon>
        <taxon>Eurotiomycetes</taxon>
        <taxon>Eurotiomycetidae</taxon>
        <taxon>Eurotiales</taxon>
        <taxon>Aspergillaceae</taxon>
        <taxon>Aspergillus</taxon>
        <taxon>Aspergillus subgen. Nidulantes</taxon>
    </lineage>
</organism>
<sequence>MLLLDSIDEPSKKLILELLEQDALDASNSTKGKQRAGMLTEATTDTEAASEASQVSPDEYVTHASKTT</sequence>
<feature type="compositionally biased region" description="Low complexity" evidence="1">
    <location>
        <begin position="40"/>
        <end position="53"/>
    </location>
</feature>
<gene>
    <name evidence="2" type="ORF">BJY01DRAFT_247022</name>
</gene>
<evidence type="ECO:0000313" key="2">
    <source>
        <dbReference type="EMBL" id="KAL2846960.1"/>
    </source>
</evidence>
<reference evidence="2 3" key="1">
    <citation type="submission" date="2024-07" db="EMBL/GenBank/DDBJ databases">
        <title>Section-level genome sequencing and comparative genomics of Aspergillus sections Usti and Cavernicolus.</title>
        <authorList>
            <consortium name="Lawrence Berkeley National Laboratory"/>
            <person name="Nybo J.L."/>
            <person name="Vesth T.C."/>
            <person name="Theobald S."/>
            <person name="Frisvad J.C."/>
            <person name="Larsen T.O."/>
            <person name="Kjaerboelling I."/>
            <person name="Rothschild-Mancinelli K."/>
            <person name="Lyhne E.K."/>
            <person name="Kogle M.E."/>
            <person name="Barry K."/>
            <person name="Clum A."/>
            <person name="Na H."/>
            <person name="Ledsgaard L."/>
            <person name="Lin J."/>
            <person name="Lipzen A."/>
            <person name="Kuo A."/>
            <person name="Riley R."/>
            <person name="Mondo S."/>
            <person name="Labutti K."/>
            <person name="Haridas S."/>
            <person name="Pangalinan J."/>
            <person name="Salamov A.A."/>
            <person name="Simmons B.A."/>
            <person name="Magnuson J.K."/>
            <person name="Chen J."/>
            <person name="Drula E."/>
            <person name="Henrissat B."/>
            <person name="Wiebenga A."/>
            <person name="Lubbers R.J."/>
            <person name="Gomes A.C."/>
            <person name="Makela M.R."/>
            <person name="Stajich J."/>
            <person name="Grigoriev I.V."/>
            <person name="Mortensen U.H."/>
            <person name="De Vries R.P."/>
            <person name="Baker S.E."/>
            <person name="Andersen M.R."/>
        </authorList>
    </citation>
    <scope>NUCLEOTIDE SEQUENCE [LARGE SCALE GENOMIC DNA]</scope>
    <source>
        <strain evidence="2 3">CBS 123904</strain>
    </source>
</reference>
<keyword evidence="3" id="KW-1185">Reference proteome</keyword>
<dbReference type="Proteomes" id="UP001610446">
    <property type="component" value="Unassembled WGS sequence"/>
</dbReference>
<feature type="region of interest" description="Disordered" evidence="1">
    <location>
        <begin position="24"/>
        <end position="68"/>
    </location>
</feature>
<proteinExistence type="predicted"/>
<evidence type="ECO:0000256" key="1">
    <source>
        <dbReference type="SAM" id="MobiDB-lite"/>
    </source>
</evidence>
<name>A0ABR4K3R0_9EURO</name>
<protein>
    <submittedName>
        <fullName evidence="2">Uncharacterized protein</fullName>
    </submittedName>
</protein>
<evidence type="ECO:0000313" key="3">
    <source>
        <dbReference type="Proteomes" id="UP001610446"/>
    </source>
</evidence>
<comment type="caution">
    <text evidence="2">The sequence shown here is derived from an EMBL/GenBank/DDBJ whole genome shotgun (WGS) entry which is preliminary data.</text>
</comment>
<accession>A0ABR4K3R0</accession>
<dbReference type="EMBL" id="JBFXLU010000059">
    <property type="protein sequence ID" value="KAL2846960.1"/>
    <property type="molecule type" value="Genomic_DNA"/>
</dbReference>